<feature type="non-terminal residue" evidence="1">
    <location>
        <position position="1"/>
    </location>
</feature>
<evidence type="ECO:0000313" key="2">
    <source>
        <dbReference type="Proteomes" id="UP000796761"/>
    </source>
</evidence>
<dbReference type="Proteomes" id="UP000796761">
    <property type="component" value="Unassembled WGS sequence"/>
</dbReference>
<evidence type="ECO:0000313" key="1">
    <source>
        <dbReference type="EMBL" id="TRZ24685.1"/>
    </source>
</evidence>
<accession>A0A8K1GWL8</accession>
<name>A0A8K1GWL8_9PASS</name>
<feature type="non-terminal residue" evidence="1">
    <location>
        <position position="61"/>
    </location>
</feature>
<gene>
    <name evidence="1" type="ORF">HGM15179_002387</name>
</gene>
<dbReference type="EMBL" id="SWJQ01000042">
    <property type="protein sequence ID" value="TRZ24685.1"/>
    <property type="molecule type" value="Genomic_DNA"/>
</dbReference>
<reference evidence="1" key="1">
    <citation type="submission" date="2019-04" db="EMBL/GenBank/DDBJ databases">
        <title>Genome assembly of Zosterops borbonicus 15179.</title>
        <authorList>
            <person name="Leroy T."/>
            <person name="Anselmetti Y."/>
            <person name="Tilak M.-K."/>
            <person name="Nabholz B."/>
        </authorList>
    </citation>
    <scope>NUCLEOTIDE SEQUENCE</scope>
    <source>
        <strain evidence="1">HGM_15179</strain>
        <tissue evidence="1">Muscle</tissue>
    </source>
</reference>
<dbReference type="AlphaFoldDB" id="A0A8K1GWL8"/>
<comment type="caution">
    <text evidence="1">The sequence shown here is derived from an EMBL/GenBank/DDBJ whole genome shotgun (WGS) entry which is preliminary data.</text>
</comment>
<protein>
    <submittedName>
        <fullName evidence="1">Uncharacterized protein</fullName>
    </submittedName>
</protein>
<organism evidence="1 2">
    <name type="scientific">Zosterops borbonicus</name>
    <dbReference type="NCBI Taxonomy" id="364589"/>
    <lineage>
        <taxon>Eukaryota</taxon>
        <taxon>Metazoa</taxon>
        <taxon>Chordata</taxon>
        <taxon>Craniata</taxon>
        <taxon>Vertebrata</taxon>
        <taxon>Euteleostomi</taxon>
        <taxon>Archelosauria</taxon>
        <taxon>Archosauria</taxon>
        <taxon>Dinosauria</taxon>
        <taxon>Saurischia</taxon>
        <taxon>Theropoda</taxon>
        <taxon>Coelurosauria</taxon>
        <taxon>Aves</taxon>
        <taxon>Neognathae</taxon>
        <taxon>Neoaves</taxon>
        <taxon>Telluraves</taxon>
        <taxon>Australaves</taxon>
        <taxon>Passeriformes</taxon>
        <taxon>Sylvioidea</taxon>
        <taxon>Zosteropidae</taxon>
        <taxon>Zosterops</taxon>
    </lineage>
</organism>
<keyword evidence="2" id="KW-1185">Reference proteome</keyword>
<sequence length="61" mass="7166">LSRVQARGEQILFQARSTHLPVHWVLFLPCLSHSNEVQEDHACSKEHYVRSNMLRSKGFYQ</sequence>
<proteinExistence type="predicted"/>